<dbReference type="AlphaFoldDB" id="B0CP80"/>
<dbReference type="RefSeq" id="XP_001873644.1">
    <property type="nucleotide sequence ID" value="XM_001873609.1"/>
</dbReference>
<evidence type="ECO:0000313" key="3">
    <source>
        <dbReference type="Proteomes" id="UP000001194"/>
    </source>
</evidence>
<dbReference type="HOGENOM" id="CLU_006241_1_0_1"/>
<dbReference type="Proteomes" id="UP000001194">
    <property type="component" value="Unassembled WGS sequence"/>
</dbReference>
<feature type="compositionally biased region" description="Basic and acidic residues" evidence="1">
    <location>
        <begin position="519"/>
        <end position="528"/>
    </location>
</feature>
<feature type="region of interest" description="Disordered" evidence="1">
    <location>
        <begin position="492"/>
        <end position="632"/>
    </location>
</feature>
<keyword evidence="3" id="KW-1185">Reference proteome</keyword>
<dbReference type="InParanoid" id="B0CP80"/>
<name>B0CP80_LACBS</name>
<evidence type="ECO:0000313" key="2">
    <source>
        <dbReference type="EMBL" id="EDR15436.1"/>
    </source>
</evidence>
<feature type="compositionally biased region" description="Polar residues" evidence="1">
    <location>
        <begin position="418"/>
        <end position="427"/>
    </location>
</feature>
<feature type="region of interest" description="Disordered" evidence="1">
    <location>
        <begin position="408"/>
        <end position="431"/>
    </location>
</feature>
<sequence length="841" mass="94512">MDIFNRPPAISEDTLQYTIYPAQNVSDKAAVTTFAAVLIDYVDILLPDHIWHRDAFEVKVVPHPEVKDNWILEGRMRVGDSVDDEWCTVWLLKEISSQWDLVISVFDSDGEFLLIEAAEVLPLWVQPKNSENRVWIYASRLHLIPLSHSSPPSRKRIRRKILDSTESDNEGSDNDDEFITPDDAVKLVQNPFVETLAPPIVEKAVWERISGYPAARRKHVHTTNAYIPIDIAKALVARPHLVQKSVEAFYTRDAIQLRAAHRMLRLPPGTSVLQPVKMTRTAYAQLLGQKFFPPKVFGRWQEKEGTREWRWRDVGMKIAVGFEILYQESKGKLSTSNITIEGTKSSAEAAKDALRRTPEYQKFLQNLVSANYFKGEVEGSELWRELENKAAITFVEVRQTDNATRQSFASQVDAAASETISPSTSNQTEDDDEWLNLDSEDFEQMLQSTVPPAKNRAPNAMEIDTAETAEDRTTLEQADRLKELATKVEDFVEGEGDLEGARFEDEEFSDDPFSDDDSEKSMDTDPAERQAAMDQLIPALDPSEYGQMPASYHSNSQRVAPVTVIPDLQGDDHLKDDDTNKSTKVPAVKERPIRKPILPRDNFDGVVDSDDETDEEAMEDDDESEEDRPQVVGEIDIDMGEEEAEFLEFSRQALGLSDEEWNDIVRDRKGRGAFLPESATLKPQVPLSNHTPGSNQSKSAEDPGPRVPMSGPRPNVNPKLDSFETVMEALDQELARNRRSRAPATKAPETKGKGKEKTVRIDVNDKDEDEDEDIDAAMEAELKATLEQAEDEDEDSGEASIDYNLIKNFLESFKSQGGLSGPVGSLAGRLQPGWKLPRDNA</sequence>
<dbReference type="GeneID" id="6069408"/>
<dbReference type="STRING" id="486041.B0CP80"/>
<dbReference type="InterPro" id="IPR010770">
    <property type="entry name" value="Ecd"/>
</dbReference>
<feature type="region of interest" description="Disordered" evidence="1">
    <location>
        <begin position="675"/>
        <end position="774"/>
    </location>
</feature>
<dbReference type="PANTHER" id="PTHR13060">
    <property type="entry name" value="SGT1 PROTEIN HSGT1 SUPPRESSOR OF GCR2"/>
    <property type="match status" value="1"/>
</dbReference>
<reference evidence="2 3" key="1">
    <citation type="journal article" date="2008" name="Nature">
        <title>The genome of Laccaria bicolor provides insights into mycorrhizal symbiosis.</title>
        <authorList>
            <person name="Martin F."/>
            <person name="Aerts A."/>
            <person name="Ahren D."/>
            <person name="Brun A."/>
            <person name="Danchin E.G.J."/>
            <person name="Duchaussoy F."/>
            <person name="Gibon J."/>
            <person name="Kohler A."/>
            <person name="Lindquist E."/>
            <person name="Pereda V."/>
            <person name="Salamov A."/>
            <person name="Shapiro H.J."/>
            <person name="Wuyts J."/>
            <person name="Blaudez D."/>
            <person name="Buee M."/>
            <person name="Brokstein P."/>
            <person name="Canbaeck B."/>
            <person name="Cohen D."/>
            <person name="Courty P.E."/>
            <person name="Coutinho P.M."/>
            <person name="Delaruelle C."/>
            <person name="Detter J.C."/>
            <person name="Deveau A."/>
            <person name="DiFazio S."/>
            <person name="Duplessis S."/>
            <person name="Fraissinet-Tachet L."/>
            <person name="Lucic E."/>
            <person name="Frey-Klett P."/>
            <person name="Fourrey C."/>
            <person name="Feussner I."/>
            <person name="Gay G."/>
            <person name="Grimwood J."/>
            <person name="Hoegger P.J."/>
            <person name="Jain P."/>
            <person name="Kilaru S."/>
            <person name="Labbe J."/>
            <person name="Lin Y.C."/>
            <person name="Legue V."/>
            <person name="Le Tacon F."/>
            <person name="Marmeisse R."/>
            <person name="Melayah D."/>
            <person name="Montanini B."/>
            <person name="Muratet M."/>
            <person name="Nehls U."/>
            <person name="Niculita-Hirzel H."/>
            <person name="Oudot-Le Secq M.P."/>
            <person name="Peter M."/>
            <person name="Quesneville H."/>
            <person name="Rajashekar B."/>
            <person name="Reich M."/>
            <person name="Rouhier N."/>
            <person name="Schmutz J."/>
            <person name="Yin T."/>
            <person name="Chalot M."/>
            <person name="Henrissat B."/>
            <person name="Kuees U."/>
            <person name="Lucas S."/>
            <person name="Van de Peer Y."/>
            <person name="Podila G.K."/>
            <person name="Polle A."/>
            <person name="Pukkila P.J."/>
            <person name="Richardson P.M."/>
            <person name="Rouze P."/>
            <person name="Sanders I.R."/>
            <person name="Stajich J.E."/>
            <person name="Tunlid A."/>
            <person name="Tuskan G."/>
            <person name="Grigoriev I.V."/>
        </authorList>
    </citation>
    <scope>NUCLEOTIDE SEQUENCE [LARGE SCALE GENOMIC DNA]</scope>
    <source>
        <strain evidence="3">S238N-H82 / ATCC MYA-4686</strain>
    </source>
</reference>
<feature type="compositionally biased region" description="Basic and acidic residues" evidence="1">
    <location>
        <begin position="570"/>
        <end position="593"/>
    </location>
</feature>
<feature type="compositionally biased region" description="Acidic residues" evidence="1">
    <location>
        <begin position="765"/>
        <end position="774"/>
    </location>
</feature>
<feature type="compositionally biased region" description="Acidic residues" evidence="1">
    <location>
        <begin position="492"/>
        <end position="518"/>
    </location>
</feature>
<dbReference type="EMBL" id="DS547091">
    <property type="protein sequence ID" value="EDR15436.1"/>
    <property type="molecule type" value="Genomic_DNA"/>
</dbReference>
<accession>B0CP80</accession>
<feature type="compositionally biased region" description="Polar residues" evidence="1">
    <location>
        <begin position="686"/>
        <end position="698"/>
    </location>
</feature>
<protein>
    <submittedName>
        <fullName evidence="2">Predicted protein</fullName>
    </submittedName>
</protein>
<dbReference type="OrthoDB" id="27237at2759"/>
<organism evidence="3">
    <name type="scientific">Laccaria bicolor (strain S238N-H82 / ATCC MYA-4686)</name>
    <name type="common">Bicoloured deceiver</name>
    <name type="synonym">Laccaria laccata var. bicolor</name>
    <dbReference type="NCBI Taxonomy" id="486041"/>
    <lineage>
        <taxon>Eukaryota</taxon>
        <taxon>Fungi</taxon>
        <taxon>Dikarya</taxon>
        <taxon>Basidiomycota</taxon>
        <taxon>Agaricomycotina</taxon>
        <taxon>Agaricomycetes</taxon>
        <taxon>Agaricomycetidae</taxon>
        <taxon>Agaricales</taxon>
        <taxon>Agaricineae</taxon>
        <taxon>Hydnangiaceae</taxon>
        <taxon>Laccaria</taxon>
    </lineage>
</organism>
<dbReference type="PANTHER" id="PTHR13060:SF0">
    <property type="entry name" value="PROTEIN ECDYSONELESS HOMOLOG"/>
    <property type="match status" value="1"/>
</dbReference>
<feature type="region of interest" description="Disordered" evidence="1">
    <location>
        <begin position="451"/>
        <end position="475"/>
    </location>
</feature>
<dbReference type="Pfam" id="PF07093">
    <property type="entry name" value="SGT1"/>
    <property type="match status" value="1"/>
</dbReference>
<feature type="compositionally biased region" description="Acidic residues" evidence="1">
    <location>
        <begin position="607"/>
        <end position="626"/>
    </location>
</feature>
<gene>
    <name evidence="2" type="ORF">LACBIDRAFT_301759</name>
</gene>
<feature type="compositionally biased region" description="Basic and acidic residues" evidence="1">
    <location>
        <begin position="748"/>
        <end position="764"/>
    </location>
</feature>
<dbReference type="GO" id="GO:0005634">
    <property type="term" value="C:nucleus"/>
    <property type="evidence" value="ECO:0007669"/>
    <property type="project" value="TreeGrafter"/>
</dbReference>
<dbReference type="KEGG" id="lbc:LACBIDRAFT_301759"/>
<evidence type="ECO:0000256" key="1">
    <source>
        <dbReference type="SAM" id="MobiDB-lite"/>
    </source>
</evidence>
<proteinExistence type="predicted"/>